<evidence type="ECO:0000313" key="2">
    <source>
        <dbReference type="EMBL" id="MBR0656409.1"/>
    </source>
</evidence>
<dbReference type="PRINTS" id="PR00081">
    <property type="entry name" value="GDHRDH"/>
</dbReference>
<comment type="similarity">
    <text evidence="1">Belongs to the short-chain dehydrogenases/reductases (SDR) family.</text>
</comment>
<dbReference type="Gene3D" id="3.40.50.720">
    <property type="entry name" value="NAD(P)-binding Rossmann-like Domain"/>
    <property type="match status" value="1"/>
</dbReference>
<keyword evidence="3" id="KW-1185">Reference proteome</keyword>
<dbReference type="PANTHER" id="PTHR42879">
    <property type="entry name" value="3-OXOACYL-(ACYL-CARRIER-PROTEIN) REDUCTASE"/>
    <property type="match status" value="1"/>
</dbReference>
<comment type="caution">
    <text evidence="2">The sequence shown here is derived from an EMBL/GenBank/DDBJ whole genome shotgun (WGS) entry which is preliminary data.</text>
</comment>
<dbReference type="RefSeq" id="WP_211875258.1">
    <property type="nucleotide sequence ID" value="NZ_JAAEDH010000018.1"/>
</dbReference>
<evidence type="ECO:0000256" key="1">
    <source>
        <dbReference type="ARBA" id="ARBA00006484"/>
    </source>
</evidence>
<reference evidence="2" key="2">
    <citation type="journal article" date="2021" name="Syst. Appl. Microbiol.">
        <title>Roseomonas hellenica sp. nov., isolated from roots of wild-growing Alkanna tinctoria.</title>
        <authorList>
            <person name="Rat A."/>
            <person name="Naranjo H.D."/>
            <person name="Lebbe L."/>
            <person name="Cnockaert M."/>
            <person name="Krigas N."/>
            <person name="Grigoriadou K."/>
            <person name="Maloupa E."/>
            <person name="Willems A."/>
        </authorList>
    </citation>
    <scope>NUCLEOTIDE SEQUENCE</scope>
    <source>
        <strain evidence="2">LMG 28251</strain>
    </source>
</reference>
<dbReference type="Proteomes" id="UP001196068">
    <property type="component" value="Unassembled WGS sequence"/>
</dbReference>
<name>A0AAF1K5M1_9PROT</name>
<accession>A0AAF1K5M1</accession>
<dbReference type="Pfam" id="PF13561">
    <property type="entry name" value="adh_short_C2"/>
    <property type="match status" value="1"/>
</dbReference>
<sequence length="263" mass="27236">MDLGLKGRRALVMGASKGLGRAIANSLAAEGAALVISGRSQASLDVAAAELLALGAKSCVGIPADVANGEDMDRLADGAVAAMGGVDILVLNHGGPPPGTAMQITEPDLFTWFQRITVSPIRITMRLLPAMRAQKWGRILVVGSTGMQHPIPQIALSNTLRASIWSWLKTLSGEVAADGVTMNVIAPGTIKTDRVLETAGKNAATKGITVEESLAASAKEIPAQRLGIPEDFGPAGAFLASEQASYITGTMMRIDGGRVRAML</sequence>
<dbReference type="InterPro" id="IPR002347">
    <property type="entry name" value="SDR_fam"/>
</dbReference>
<reference evidence="2" key="1">
    <citation type="submission" date="2020-01" db="EMBL/GenBank/DDBJ databases">
        <authorList>
            <person name="Rat A."/>
        </authorList>
    </citation>
    <scope>NUCLEOTIDE SEQUENCE</scope>
    <source>
        <strain evidence="2">LMG 28251</strain>
    </source>
</reference>
<dbReference type="SUPFAM" id="SSF51735">
    <property type="entry name" value="NAD(P)-binding Rossmann-fold domains"/>
    <property type="match status" value="1"/>
</dbReference>
<dbReference type="PANTHER" id="PTHR42879:SF6">
    <property type="entry name" value="NADPH-DEPENDENT REDUCTASE BACG"/>
    <property type="match status" value="1"/>
</dbReference>
<proteinExistence type="inferred from homology"/>
<dbReference type="AlphaFoldDB" id="A0AAF1K5M1"/>
<gene>
    <name evidence="2" type="ORF">GXW79_15105</name>
</gene>
<organism evidence="2 3">
    <name type="scientific">Plastoroseomonas arctica</name>
    <dbReference type="NCBI Taxonomy" id="1509237"/>
    <lineage>
        <taxon>Bacteria</taxon>
        <taxon>Pseudomonadati</taxon>
        <taxon>Pseudomonadota</taxon>
        <taxon>Alphaproteobacteria</taxon>
        <taxon>Acetobacterales</taxon>
        <taxon>Acetobacteraceae</taxon>
        <taxon>Plastoroseomonas</taxon>
    </lineage>
</organism>
<dbReference type="InterPro" id="IPR050259">
    <property type="entry name" value="SDR"/>
</dbReference>
<dbReference type="InterPro" id="IPR036291">
    <property type="entry name" value="NAD(P)-bd_dom_sf"/>
</dbReference>
<evidence type="ECO:0000313" key="3">
    <source>
        <dbReference type="Proteomes" id="UP001196068"/>
    </source>
</evidence>
<dbReference type="EMBL" id="JAAEDH010000018">
    <property type="protein sequence ID" value="MBR0656409.1"/>
    <property type="molecule type" value="Genomic_DNA"/>
</dbReference>
<protein>
    <submittedName>
        <fullName evidence="2">SDR family oxidoreductase</fullName>
    </submittedName>
</protein>